<dbReference type="SUPFAM" id="SSF47473">
    <property type="entry name" value="EF-hand"/>
    <property type="match status" value="1"/>
</dbReference>
<gene>
    <name evidence="2" type="ORF">GCM10010334_41510</name>
</gene>
<protein>
    <recommendedName>
        <fullName evidence="1">EF-hand domain-containing protein</fullName>
    </recommendedName>
</protein>
<dbReference type="PROSITE" id="PS50222">
    <property type="entry name" value="EF_HAND_2"/>
    <property type="match status" value="1"/>
</dbReference>
<dbReference type="InterPro" id="IPR002048">
    <property type="entry name" value="EF_hand_dom"/>
</dbReference>
<dbReference type="GO" id="GO:0005509">
    <property type="term" value="F:calcium ion binding"/>
    <property type="evidence" value="ECO:0007669"/>
    <property type="project" value="InterPro"/>
</dbReference>
<dbReference type="Pfam" id="PF13202">
    <property type="entry name" value="EF-hand_5"/>
    <property type="match status" value="1"/>
</dbReference>
<reference evidence="2" key="2">
    <citation type="submission" date="2020-09" db="EMBL/GenBank/DDBJ databases">
        <authorList>
            <person name="Sun Q."/>
            <person name="Ohkuma M."/>
        </authorList>
    </citation>
    <scope>NUCLEOTIDE SEQUENCE</scope>
    <source>
        <strain evidence="2">JCM 4637</strain>
    </source>
</reference>
<dbReference type="EMBL" id="BMVC01000008">
    <property type="protein sequence ID" value="GHC98744.1"/>
    <property type="molecule type" value="Genomic_DNA"/>
</dbReference>
<evidence type="ECO:0000313" key="2">
    <source>
        <dbReference type="EMBL" id="GHC98744.1"/>
    </source>
</evidence>
<feature type="domain" description="EF-hand" evidence="1">
    <location>
        <begin position="148"/>
        <end position="183"/>
    </location>
</feature>
<dbReference type="InterPro" id="IPR011992">
    <property type="entry name" value="EF-hand-dom_pair"/>
</dbReference>
<proteinExistence type="predicted"/>
<evidence type="ECO:0000259" key="1">
    <source>
        <dbReference type="PROSITE" id="PS50222"/>
    </source>
</evidence>
<accession>A0A918WZN0</accession>
<dbReference type="InterPro" id="IPR018247">
    <property type="entry name" value="EF_Hand_1_Ca_BS"/>
</dbReference>
<organism evidence="2 3">
    <name type="scientific">Streptomyces finlayi</name>
    <dbReference type="NCBI Taxonomy" id="67296"/>
    <lineage>
        <taxon>Bacteria</taxon>
        <taxon>Bacillati</taxon>
        <taxon>Actinomycetota</taxon>
        <taxon>Actinomycetes</taxon>
        <taxon>Kitasatosporales</taxon>
        <taxon>Streptomycetaceae</taxon>
        <taxon>Streptomyces</taxon>
    </lineage>
</organism>
<sequence>MFYRLLGRTSSPADVDPPDDLLLHWKLHRWFACLDTDRDGRLTSEDYDLAAARLARAFNHRPGQREHRRLLARYRKLWALHDPGARGELDRDAFTEQLLAAGRDRARPFRTSLNRLCCALVDIADTDGDDQVSEREYRVLLSAAFGLTSERDLTAAYRMLDRDGSGTLEHNEIHAAVLEYFTSNSPDAPGNWLLGPPPAALLA</sequence>
<dbReference type="RefSeq" id="WP_189824784.1">
    <property type="nucleotide sequence ID" value="NZ_BMVC01000008.1"/>
</dbReference>
<dbReference type="Gene3D" id="1.10.238.10">
    <property type="entry name" value="EF-hand"/>
    <property type="match status" value="1"/>
</dbReference>
<dbReference type="AlphaFoldDB" id="A0A918WZN0"/>
<name>A0A918WZN0_9ACTN</name>
<comment type="caution">
    <text evidence="2">The sequence shown here is derived from an EMBL/GenBank/DDBJ whole genome shotgun (WGS) entry which is preliminary data.</text>
</comment>
<dbReference type="SMART" id="SM00054">
    <property type="entry name" value="EFh"/>
    <property type="match status" value="3"/>
</dbReference>
<evidence type="ECO:0000313" key="3">
    <source>
        <dbReference type="Proteomes" id="UP000638353"/>
    </source>
</evidence>
<dbReference type="PROSITE" id="PS00018">
    <property type="entry name" value="EF_HAND_1"/>
    <property type="match status" value="3"/>
</dbReference>
<dbReference type="Pfam" id="PF13833">
    <property type="entry name" value="EF-hand_8"/>
    <property type="match status" value="1"/>
</dbReference>
<reference evidence="2" key="1">
    <citation type="journal article" date="2014" name="Int. J. Syst. Evol. Microbiol.">
        <title>Complete genome sequence of Corynebacterium casei LMG S-19264T (=DSM 44701T), isolated from a smear-ripened cheese.</title>
        <authorList>
            <consortium name="US DOE Joint Genome Institute (JGI-PGF)"/>
            <person name="Walter F."/>
            <person name="Albersmeier A."/>
            <person name="Kalinowski J."/>
            <person name="Ruckert C."/>
        </authorList>
    </citation>
    <scope>NUCLEOTIDE SEQUENCE</scope>
    <source>
        <strain evidence="2">JCM 4637</strain>
    </source>
</reference>
<dbReference type="Proteomes" id="UP000638353">
    <property type="component" value="Unassembled WGS sequence"/>
</dbReference>